<proteinExistence type="predicted"/>
<dbReference type="PANTHER" id="PTHR22744:SF17">
    <property type="entry name" value="BTB DOMAIN-CONTAINING PROTEIN"/>
    <property type="match status" value="1"/>
</dbReference>
<protein>
    <recommendedName>
        <fullName evidence="2">BTB domain-containing protein</fullName>
    </recommendedName>
</protein>
<evidence type="ECO:0000313" key="4">
    <source>
        <dbReference type="Proteomes" id="UP000649617"/>
    </source>
</evidence>
<feature type="compositionally biased region" description="Acidic residues" evidence="1">
    <location>
        <begin position="152"/>
        <end position="168"/>
    </location>
</feature>
<dbReference type="PANTHER" id="PTHR22744">
    <property type="entry name" value="HELIX LOOP HELIX PROTEIN 21-RELATED"/>
    <property type="match status" value="1"/>
</dbReference>
<dbReference type="Proteomes" id="UP000649617">
    <property type="component" value="Unassembled WGS sequence"/>
</dbReference>
<comment type="caution">
    <text evidence="3">The sequence shown here is derived from an EMBL/GenBank/DDBJ whole genome shotgun (WGS) entry which is preliminary data.</text>
</comment>
<dbReference type="InterPro" id="IPR000210">
    <property type="entry name" value="BTB/POZ_dom"/>
</dbReference>
<evidence type="ECO:0000256" key="1">
    <source>
        <dbReference type="SAM" id="MobiDB-lite"/>
    </source>
</evidence>
<evidence type="ECO:0000313" key="3">
    <source>
        <dbReference type="EMBL" id="CAE7402807.1"/>
    </source>
</evidence>
<feature type="compositionally biased region" description="Basic residues" evidence="1">
    <location>
        <begin position="194"/>
        <end position="208"/>
    </location>
</feature>
<sequence>MPACSALLRICSPVFEKMFASGTKEAQDKRIPVTLGTEDDFRVFYSLLMPGGFQVDKINARNAESLLKLSEHYEVAFIKLACEDVLINSPATISMLTKAKTQNWSRLYSSCLEKLARTAILLQRKDVDDLAKNSPEILADLAWEMRKYVNPNDEDDSDQQDDDLEEDGGLGPFQKKPKKPSKIDDLEEDDGPGKPKKKPLKRKGKRGL</sequence>
<dbReference type="InterPro" id="IPR011333">
    <property type="entry name" value="SKP1/BTB/POZ_sf"/>
</dbReference>
<evidence type="ECO:0000259" key="2">
    <source>
        <dbReference type="Pfam" id="PF00651"/>
    </source>
</evidence>
<dbReference type="CDD" id="cd18186">
    <property type="entry name" value="BTB_POZ_ZBTB_KLHL-like"/>
    <property type="match status" value="1"/>
</dbReference>
<dbReference type="AlphaFoldDB" id="A0A812QTE9"/>
<keyword evidence="4" id="KW-1185">Reference proteome</keyword>
<organism evidence="3 4">
    <name type="scientific">Symbiodinium pilosum</name>
    <name type="common">Dinoflagellate</name>
    <dbReference type="NCBI Taxonomy" id="2952"/>
    <lineage>
        <taxon>Eukaryota</taxon>
        <taxon>Sar</taxon>
        <taxon>Alveolata</taxon>
        <taxon>Dinophyceae</taxon>
        <taxon>Suessiales</taxon>
        <taxon>Symbiodiniaceae</taxon>
        <taxon>Symbiodinium</taxon>
    </lineage>
</organism>
<dbReference type="SUPFAM" id="SSF54695">
    <property type="entry name" value="POZ domain"/>
    <property type="match status" value="1"/>
</dbReference>
<gene>
    <name evidence="3" type="ORF">SPIL2461_LOCUS9937</name>
</gene>
<feature type="domain" description="BTB" evidence="2">
    <location>
        <begin position="2"/>
        <end position="89"/>
    </location>
</feature>
<dbReference type="Gene3D" id="3.30.710.10">
    <property type="entry name" value="Potassium Channel Kv1.1, Chain A"/>
    <property type="match status" value="1"/>
</dbReference>
<dbReference type="OrthoDB" id="407567at2759"/>
<accession>A0A812QTE9</accession>
<dbReference type="Pfam" id="PF00651">
    <property type="entry name" value="BTB"/>
    <property type="match status" value="1"/>
</dbReference>
<feature type="region of interest" description="Disordered" evidence="1">
    <location>
        <begin position="150"/>
        <end position="208"/>
    </location>
</feature>
<dbReference type="EMBL" id="CAJNIZ010017765">
    <property type="protein sequence ID" value="CAE7402807.1"/>
    <property type="molecule type" value="Genomic_DNA"/>
</dbReference>
<name>A0A812QTE9_SYMPI</name>
<reference evidence="3" key="1">
    <citation type="submission" date="2021-02" db="EMBL/GenBank/DDBJ databases">
        <authorList>
            <person name="Dougan E. K."/>
            <person name="Rhodes N."/>
            <person name="Thang M."/>
            <person name="Chan C."/>
        </authorList>
    </citation>
    <scope>NUCLEOTIDE SEQUENCE</scope>
</reference>